<dbReference type="EMBL" id="JAVRRD010000003">
    <property type="protein sequence ID" value="KAK5061506.1"/>
    <property type="molecule type" value="Genomic_DNA"/>
</dbReference>
<keyword evidence="3" id="KW-1185">Reference proteome</keyword>
<gene>
    <name evidence="2" type="ORF">LTR84_008050</name>
</gene>
<sequence length="308" mass="33627">MPLRASVFVSPPIPWTAPSGKVGGPWSPISSTLIRTTTSAVLVDTPITEAQNASLADWIERELSNGTERPASLDYIYITHGHGDHWFGTNALKRRFPGVRVVATPDVVAHMRGQIEPKSFARSWGSQFPKQIDMGFVLAEPLAASGEFQIRDGVTDETFTLRAVEVGHADTHSSTVLWSEDLKLAVAGDVVYGTVHQMLAEANTAALRREWIRAIETVEALGPVVVVAGHKLADEIDGPWHLRNSKRYIEDFDRLIEGGEVGNARELVARMKGLYPSRFNEGALVAGAVAAFKVKEKQKQKQQAGGKL</sequence>
<dbReference type="InterPro" id="IPR001279">
    <property type="entry name" value="Metallo-B-lactamas"/>
</dbReference>
<dbReference type="SUPFAM" id="SSF56281">
    <property type="entry name" value="Metallo-hydrolase/oxidoreductase"/>
    <property type="match status" value="1"/>
</dbReference>
<dbReference type="RefSeq" id="XP_064710603.1">
    <property type="nucleotide sequence ID" value="XM_064851600.1"/>
</dbReference>
<reference evidence="2 3" key="1">
    <citation type="submission" date="2023-08" db="EMBL/GenBank/DDBJ databases">
        <title>Black Yeasts Isolated from many extreme environments.</title>
        <authorList>
            <person name="Coleine C."/>
            <person name="Stajich J.E."/>
            <person name="Selbmann L."/>
        </authorList>
    </citation>
    <scope>NUCLEOTIDE SEQUENCE [LARGE SCALE GENOMIC DNA]</scope>
    <source>
        <strain evidence="2 3">CCFEE 5792</strain>
    </source>
</reference>
<name>A0AAV9NLS9_9EURO</name>
<dbReference type="GeneID" id="89976215"/>
<comment type="caution">
    <text evidence="2">The sequence shown here is derived from an EMBL/GenBank/DDBJ whole genome shotgun (WGS) entry which is preliminary data.</text>
</comment>
<organism evidence="2 3">
    <name type="scientific">Exophiala bonariae</name>
    <dbReference type="NCBI Taxonomy" id="1690606"/>
    <lineage>
        <taxon>Eukaryota</taxon>
        <taxon>Fungi</taxon>
        <taxon>Dikarya</taxon>
        <taxon>Ascomycota</taxon>
        <taxon>Pezizomycotina</taxon>
        <taxon>Eurotiomycetes</taxon>
        <taxon>Chaetothyriomycetidae</taxon>
        <taxon>Chaetothyriales</taxon>
        <taxon>Herpotrichiellaceae</taxon>
        <taxon>Exophiala</taxon>
    </lineage>
</organism>
<dbReference type="Gene3D" id="3.60.15.10">
    <property type="entry name" value="Ribonuclease Z/Hydroxyacylglutathione hydrolase-like"/>
    <property type="match status" value="1"/>
</dbReference>
<dbReference type="PANTHER" id="PTHR42951">
    <property type="entry name" value="METALLO-BETA-LACTAMASE DOMAIN-CONTAINING"/>
    <property type="match status" value="1"/>
</dbReference>
<proteinExistence type="predicted"/>
<dbReference type="AlphaFoldDB" id="A0AAV9NLS9"/>
<accession>A0AAV9NLS9</accession>
<feature type="domain" description="Metallo-beta-lactamase" evidence="1">
    <location>
        <begin position="28"/>
        <end position="230"/>
    </location>
</feature>
<protein>
    <recommendedName>
        <fullName evidence="1">Metallo-beta-lactamase domain-containing protein</fullName>
    </recommendedName>
</protein>
<dbReference type="InterPro" id="IPR050855">
    <property type="entry name" value="NDM-1-like"/>
</dbReference>
<dbReference type="Proteomes" id="UP001358417">
    <property type="component" value="Unassembled WGS sequence"/>
</dbReference>
<dbReference type="PANTHER" id="PTHR42951:SF14">
    <property type="entry name" value="METALLO-BETA-LACTAMASE SUPERFAMILY PROTEIN"/>
    <property type="match status" value="1"/>
</dbReference>
<evidence type="ECO:0000313" key="3">
    <source>
        <dbReference type="Proteomes" id="UP001358417"/>
    </source>
</evidence>
<dbReference type="CDD" id="cd07739">
    <property type="entry name" value="metallo-hydrolase-like_MBL-fold"/>
    <property type="match status" value="1"/>
</dbReference>
<evidence type="ECO:0000259" key="1">
    <source>
        <dbReference type="SMART" id="SM00849"/>
    </source>
</evidence>
<dbReference type="InterPro" id="IPR036866">
    <property type="entry name" value="RibonucZ/Hydroxyglut_hydro"/>
</dbReference>
<dbReference type="SMART" id="SM00849">
    <property type="entry name" value="Lactamase_B"/>
    <property type="match status" value="1"/>
</dbReference>
<dbReference type="Pfam" id="PF00753">
    <property type="entry name" value="Lactamase_B"/>
    <property type="match status" value="1"/>
</dbReference>
<evidence type="ECO:0000313" key="2">
    <source>
        <dbReference type="EMBL" id="KAK5061506.1"/>
    </source>
</evidence>